<keyword evidence="4 5" id="KW-0472">Membrane</keyword>
<dbReference type="InParanoid" id="A0A2I4AJW0"/>
<evidence type="ECO:0000256" key="8">
    <source>
        <dbReference type="SAM" id="SignalP"/>
    </source>
</evidence>
<evidence type="ECO:0000256" key="6">
    <source>
        <dbReference type="SAM" id="MobiDB-lite"/>
    </source>
</evidence>
<evidence type="ECO:0000256" key="1">
    <source>
        <dbReference type="ARBA" id="ARBA00004141"/>
    </source>
</evidence>
<dbReference type="GeneID" id="106511560"/>
<dbReference type="CTD" id="112616"/>
<evidence type="ECO:0000256" key="2">
    <source>
        <dbReference type="ARBA" id="ARBA00022692"/>
    </source>
</evidence>
<evidence type="ECO:0000256" key="4">
    <source>
        <dbReference type="ARBA" id="ARBA00023136"/>
    </source>
</evidence>
<dbReference type="KEGG" id="alim:106511560"/>
<feature type="transmembrane region" description="Helical" evidence="7">
    <location>
        <begin position="342"/>
        <end position="363"/>
    </location>
</feature>
<feature type="transmembrane region" description="Helical" evidence="7">
    <location>
        <begin position="383"/>
        <end position="402"/>
    </location>
</feature>
<reference evidence="11" key="1">
    <citation type="submission" date="2025-08" db="UniProtKB">
        <authorList>
            <consortium name="RefSeq"/>
        </authorList>
    </citation>
    <scope>IDENTIFICATION</scope>
</reference>
<feature type="chain" id="PRO_5014160409" evidence="8">
    <location>
        <begin position="20"/>
        <end position="442"/>
    </location>
</feature>
<dbReference type="Proteomes" id="UP000192220">
    <property type="component" value="Unplaced"/>
</dbReference>
<feature type="compositionally biased region" description="Basic and acidic residues" evidence="6">
    <location>
        <begin position="35"/>
        <end position="47"/>
    </location>
</feature>
<dbReference type="Pfam" id="PF01284">
    <property type="entry name" value="MARVEL"/>
    <property type="match status" value="1"/>
</dbReference>
<sequence>MFVCLFVVYKLTSLPAAAGSLQDPSLHQPRPHPQNQDHFEAQGHRQQEQQGGGGPAAQRDGSGVQDVQGGLVLAQRVGGAAGVLLTRLHVHQLADGLVPTRGALGQRGRTLQRVVRAQPLDVRQWRALDPAQSPEPGLPAALHGQNQNLWRSLHPQSGPHLVLEADVLLALDLHPAVVAPVVLQGGAVDAQRQVVFPRVALQAVPLVLLGARLAGGGPGPAGAAVQDGGPLAVAQAPQHLQRRVLRVLRVAEGAGQDHRVPVHPPDLRLDLHGPAVVSRTQSVNMSHSVITTTPTGGRSSEDGVLNLGYTRTIPGVLKLGQLVSLLICFLCVRLARGWPSWAAFQFFEVVALWFFVAFLIFLLMHLVRLQGRLPCINWPLTEFFHYSLGAVLIFIASIVAAVKCGGVSALVVASVFGFIATFLMVVNLWTSYSVACGPQTES</sequence>
<dbReference type="PANTHER" id="PTHR22776:SF89">
    <property type="entry name" value="CKLF-LIKE MARVEL TRANSMEMBRANE DOMAIN-CONTAINING PROTEIN 7"/>
    <property type="match status" value="1"/>
</dbReference>
<keyword evidence="3 7" id="KW-1133">Transmembrane helix</keyword>
<organism evidence="10 11">
    <name type="scientific">Austrofundulus limnaeus</name>
    <name type="common">Annual killifish</name>
    <dbReference type="NCBI Taxonomy" id="52670"/>
    <lineage>
        <taxon>Eukaryota</taxon>
        <taxon>Metazoa</taxon>
        <taxon>Chordata</taxon>
        <taxon>Craniata</taxon>
        <taxon>Vertebrata</taxon>
        <taxon>Euteleostomi</taxon>
        <taxon>Actinopterygii</taxon>
        <taxon>Neopterygii</taxon>
        <taxon>Teleostei</taxon>
        <taxon>Neoteleostei</taxon>
        <taxon>Acanthomorphata</taxon>
        <taxon>Ovalentaria</taxon>
        <taxon>Atherinomorphae</taxon>
        <taxon>Cyprinodontiformes</taxon>
        <taxon>Rivulidae</taxon>
        <taxon>Austrofundulus</taxon>
    </lineage>
</organism>
<dbReference type="OrthoDB" id="5982489at2759"/>
<keyword evidence="10" id="KW-1185">Reference proteome</keyword>
<evidence type="ECO:0000313" key="11">
    <source>
        <dbReference type="RefSeq" id="XP_013855773.1"/>
    </source>
</evidence>
<feature type="signal peptide" evidence="8">
    <location>
        <begin position="1"/>
        <end position="19"/>
    </location>
</feature>
<evidence type="ECO:0000256" key="7">
    <source>
        <dbReference type="SAM" id="Phobius"/>
    </source>
</evidence>
<dbReference type="InterPro" id="IPR008253">
    <property type="entry name" value="Marvel"/>
</dbReference>
<dbReference type="GO" id="GO:0016020">
    <property type="term" value="C:membrane"/>
    <property type="evidence" value="ECO:0007669"/>
    <property type="project" value="UniProtKB-SubCell"/>
</dbReference>
<protein>
    <submittedName>
        <fullName evidence="11">CKLF-like MARVEL transmembrane domain-containing protein 7</fullName>
    </submittedName>
</protein>
<evidence type="ECO:0000313" key="10">
    <source>
        <dbReference type="Proteomes" id="UP000192220"/>
    </source>
</evidence>
<accession>A0A2I4AJW0</accession>
<keyword evidence="8" id="KW-0732">Signal</keyword>
<name>A0A2I4AJW0_AUSLI</name>
<proteinExistence type="predicted"/>
<gene>
    <name evidence="11" type="primary">cmtm7</name>
</gene>
<evidence type="ECO:0000256" key="3">
    <source>
        <dbReference type="ARBA" id="ARBA00022989"/>
    </source>
</evidence>
<evidence type="ECO:0000256" key="5">
    <source>
        <dbReference type="PROSITE-ProRule" id="PRU00581"/>
    </source>
</evidence>
<keyword evidence="2 5" id="KW-0812">Transmembrane</keyword>
<dbReference type="STRING" id="52670.A0A2I4AJW0"/>
<dbReference type="RefSeq" id="XP_013855773.1">
    <property type="nucleotide sequence ID" value="XM_014000319.1"/>
</dbReference>
<feature type="region of interest" description="Disordered" evidence="6">
    <location>
        <begin position="22"/>
        <end position="63"/>
    </location>
</feature>
<dbReference type="PROSITE" id="PS51225">
    <property type="entry name" value="MARVEL"/>
    <property type="match status" value="1"/>
</dbReference>
<feature type="domain" description="MARVEL" evidence="9">
    <location>
        <begin position="309"/>
        <end position="436"/>
    </location>
</feature>
<dbReference type="PANTHER" id="PTHR22776">
    <property type="entry name" value="MARVEL-CONTAINING POTENTIAL LIPID RAFT-ASSOCIATED PROTEIN"/>
    <property type="match status" value="1"/>
</dbReference>
<evidence type="ECO:0000259" key="9">
    <source>
        <dbReference type="PROSITE" id="PS51225"/>
    </source>
</evidence>
<dbReference type="AlphaFoldDB" id="A0A2I4AJW0"/>
<comment type="subcellular location">
    <subcellularLocation>
        <location evidence="1">Membrane</location>
        <topology evidence="1">Multi-pass membrane protein</topology>
    </subcellularLocation>
</comment>
<feature type="transmembrane region" description="Helical" evidence="7">
    <location>
        <begin position="409"/>
        <end position="429"/>
    </location>
</feature>
<dbReference type="InterPro" id="IPR050578">
    <property type="entry name" value="MARVEL-CKLF_proteins"/>
</dbReference>